<protein>
    <recommendedName>
        <fullName evidence="11">Vitamin K epoxide reductase domain-containing protein</fullName>
    </recommendedName>
</protein>
<evidence type="ECO:0000256" key="4">
    <source>
        <dbReference type="ARBA" id="ARBA00022719"/>
    </source>
</evidence>
<evidence type="ECO:0000256" key="7">
    <source>
        <dbReference type="ARBA" id="ARBA00023136"/>
    </source>
</evidence>
<evidence type="ECO:0000256" key="5">
    <source>
        <dbReference type="ARBA" id="ARBA00022989"/>
    </source>
</evidence>
<evidence type="ECO:0000256" key="6">
    <source>
        <dbReference type="ARBA" id="ARBA00023002"/>
    </source>
</evidence>
<evidence type="ECO:0000256" key="3">
    <source>
        <dbReference type="ARBA" id="ARBA00022692"/>
    </source>
</evidence>
<evidence type="ECO:0000313" key="12">
    <source>
        <dbReference type="EMBL" id="QIN78359.1"/>
    </source>
</evidence>
<dbReference type="InterPro" id="IPR044698">
    <property type="entry name" value="VKOR/LTO1"/>
</dbReference>
<dbReference type="PANTHER" id="PTHR34573:SF1">
    <property type="entry name" value="VITAMIN K EPOXIDE REDUCTASE DOMAIN-CONTAINING PROTEIN"/>
    <property type="match status" value="1"/>
</dbReference>
<dbReference type="KEGG" id="rmar:GBA65_07300"/>
<gene>
    <name evidence="12" type="ORF">GBA65_07300</name>
</gene>
<keyword evidence="7 10" id="KW-0472">Membrane</keyword>
<dbReference type="CDD" id="cd12916">
    <property type="entry name" value="VKOR_1"/>
    <property type="match status" value="1"/>
</dbReference>
<dbReference type="GO" id="GO:0016491">
    <property type="term" value="F:oxidoreductase activity"/>
    <property type="evidence" value="ECO:0007669"/>
    <property type="project" value="UniProtKB-KW"/>
</dbReference>
<feature type="domain" description="Vitamin K epoxide reductase" evidence="11">
    <location>
        <begin position="13"/>
        <end position="142"/>
    </location>
</feature>
<keyword evidence="9" id="KW-0676">Redox-active center</keyword>
<keyword evidence="5 10" id="KW-1133">Transmembrane helix</keyword>
<comment type="subcellular location">
    <subcellularLocation>
        <location evidence="1">Membrane</location>
        <topology evidence="1">Multi-pass membrane protein</topology>
    </subcellularLocation>
</comment>
<keyword evidence="13" id="KW-1185">Reference proteome</keyword>
<comment type="similarity">
    <text evidence="2">Belongs to the VKOR family.</text>
</comment>
<dbReference type="AlphaFoldDB" id="A0A6G8PVX7"/>
<feature type="transmembrane region" description="Helical" evidence="10">
    <location>
        <begin position="115"/>
        <end position="143"/>
    </location>
</feature>
<dbReference type="Gene3D" id="1.20.1440.130">
    <property type="entry name" value="VKOR domain"/>
    <property type="match status" value="1"/>
</dbReference>
<reference evidence="12 13" key="1">
    <citation type="submission" date="2019-10" db="EMBL/GenBank/DDBJ databases">
        <title>Rubrobacter sp nov SCSIO 52915 isolated from a deep-sea sediment in the South China Sea.</title>
        <authorList>
            <person name="Chen R.W."/>
        </authorList>
    </citation>
    <scope>NUCLEOTIDE SEQUENCE [LARGE SCALE GENOMIC DNA]</scope>
    <source>
        <strain evidence="12 13">SCSIO 52915</strain>
    </source>
</reference>
<feature type="transmembrane region" description="Helical" evidence="10">
    <location>
        <begin position="90"/>
        <end position="109"/>
    </location>
</feature>
<dbReference type="SMART" id="SM00756">
    <property type="entry name" value="VKc"/>
    <property type="match status" value="1"/>
</dbReference>
<evidence type="ECO:0000256" key="8">
    <source>
        <dbReference type="ARBA" id="ARBA00023157"/>
    </source>
</evidence>
<dbReference type="Proteomes" id="UP000502706">
    <property type="component" value="Chromosome"/>
</dbReference>
<dbReference type="GO" id="GO:0048038">
    <property type="term" value="F:quinone binding"/>
    <property type="evidence" value="ECO:0007669"/>
    <property type="project" value="UniProtKB-KW"/>
</dbReference>
<evidence type="ECO:0000256" key="2">
    <source>
        <dbReference type="ARBA" id="ARBA00006214"/>
    </source>
</evidence>
<accession>A0A6G8PVX7</accession>
<dbReference type="InterPro" id="IPR012932">
    <property type="entry name" value="VKOR"/>
</dbReference>
<keyword evidence="8" id="KW-1015">Disulfide bond</keyword>
<evidence type="ECO:0000256" key="1">
    <source>
        <dbReference type="ARBA" id="ARBA00004141"/>
    </source>
</evidence>
<dbReference type="Pfam" id="PF07884">
    <property type="entry name" value="VKOR"/>
    <property type="match status" value="1"/>
</dbReference>
<feature type="transmembrane region" description="Helical" evidence="10">
    <location>
        <begin position="61"/>
        <end position="83"/>
    </location>
</feature>
<evidence type="ECO:0000313" key="13">
    <source>
        <dbReference type="Proteomes" id="UP000502706"/>
    </source>
</evidence>
<evidence type="ECO:0000259" key="11">
    <source>
        <dbReference type="SMART" id="SM00756"/>
    </source>
</evidence>
<sequence length="149" mass="15328">MELASLAESATERGKLRTALAGLAVAGISISAYLAWVHFAGIDPLCVAGSDGCDTVQSSQYASVLSVPVSVLGLAGYTGLLFASVLKGEAGAYLVLLLALSGTLFSTYLTYLEIFVIEAICQWCVASAAVITAALVCATLRVVGLPTHR</sequence>
<organism evidence="12 13">
    <name type="scientific">Rubrobacter marinus</name>
    <dbReference type="NCBI Taxonomy" id="2653852"/>
    <lineage>
        <taxon>Bacteria</taxon>
        <taxon>Bacillati</taxon>
        <taxon>Actinomycetota</taxon>
        <taxon>Rubrobacteria</taxon>
        <taxon>Rubrobacterales</taxon>
        <taxon>Rubrobacteraceae</taxon>
        <taxon>Rubrobacter</taxon>
    </lineage>
</organism>
<dbReference type="PANTHER" id="PTHR34573">
    <property type="entry name" value="VKC DOMAIN-CONTAINING PROTEIN"/>
    <property type="match status" value="1"/>
</dbReference>
<proteinExistence type="inferred from homology"/>
<keyword evidence="4" id="KW-0874">Quinone</keyword>
<keyword evidence="6" id="KW-0560">Oxidoreductase</keyword>
<keyword evidence="3 10" id="KW-0812">Transmembrane</keyword>
<evidence type="ECO:0000256" key="10">
    <source>
        <dbReference type="SAM" id="Phobius"/>
    </source>
</evidence>
<dbReference type="GO" id="GO:0016020">
    <property type="term" value="C:membrane"/>
    <property type="evidence" value="ECO:0007669"/>
    <property type="project" value="UniProtKB-SubCell"/>
</dbReference>
<evidence type="ECO:0000256" key="9">
    <source>
        <dbReference type="ARBA" id="ARBA00023284"/>
    </source>
</evidence>
<dbReference type="EMBL" id="CP045121">
    <property type="protein sequence ID" value="QIN78359.1"/>
    <property type="molecule type" value="Genomic_DNA"/>
</dbReference>
<dbReference type="InterPro" id="IPR038354">
    <property type="entry name" value="VKOR_sf"/>
</dbReference>
<feature type="transmembrane region" description="Helical" evidence="10">
    <location>
        <begin position="20"/>
        <end position="41"/>
    </location>
</feature>
<name>A0A6G8PVX7_9ACTN</name>